<proteinExistence type="predicted"/>
<feature type="domain" description="N-acetyltransferase" evidence="1">
    <location>
        <begin position="8"/>
        <end position="148"/>
    </location>
</feature>
<dbReference type="RefSeq" id="WP_203326140.1">
    <property type="nucleotide sequence ID" value="NZ_CP069213.1"/>
</dbReference>
<name>A0ABX7G5L6_9GAMM</name>
<protein>
    <submittedName>
        <fullName evidence="2">GNAT family N-acetyltransferase</fullName>
    </submittedName>
</protein>
<evidence type="ECO:0000313" key="2">
    <source>
        <dbReference type="EMBL" id="QRH02538.1"/>
    </source>
</evidence>
<organism evidence="2 3">
    <name type="scientific">Shewanella litorisediminis</name>
    <dbReference type="NCBI Taxonomy" id="1173586"/>
    <lineage>
        <taxon>Bacteria</taxon>
        <taxon>Pseudomonadati</taxon>
        <taxon>Pseudomonadota</taxon>
        <taxon>Gammaproteobacteria</taxon>
        <taxon>Alteromonadales</taxon>
        <taxon>Shewanellaceae</taxon>
        <taxon>Shewanella</taxon>
    </lineage>
</organism>
<accession>A0ABX7G5L6</accession>
<dbReference type="SUPFAM" id="SSF55729">
    <property type="entry name" value="Acyl-CoA N-acyltransferases (Nat)"/>
    <property type="match status" value="1"/>
</dbReference>
<gene>
    <name evidence="2" type="ORF">JQC75_03705</name>
</gene>
<dbReference type="InterPro" id="IPR051531">
    <property type="entry name" value="N-acetyltransferase"/>
</dbReference>
<sequence length="169" mass="18985">MKQLMSERLTLIPIDTSDRALVVALNTDAQVMTFVAEPQSVEAANRIFDIILRQTQAQPPKMYCWKITTAAQATAVGVISLTRMKGEYQGWLEIGALSLPAFYGKGYIPEAMELVCADALERDEIKGIYAKFQAEHQASLRITRKTHFSKPQPSADFPGYLECTRRKTR</sequence>
<dbReference type="EMBL" id="CP069213">
    <property type="protein sequence ID" value="QRH02538.1"/>
    <property type="molecule type" value="Genomic_DNA"/>
</dbReference>
<evidence type="ECO:0000313" key="3">
    <source>
        <dbReference type="Proteomes" id="UP000596252"/>
    </source>
</evidence>
<dbReference type="InterPro" id="IPR000182">
    <property type="entry name" value="GNAT_dom"/>
</dbReference>
<dbReference type="Proteomes" id="UP000596252">
    <property type="component" value="Chromosome"/>
</dbReference>
<dbReference type="Pfam" id="PF13302">
    <property type="entry name" value="Acetyltransf_3"/>
    <property type="match status" value="1"/>
</dbReference>
<reference evidence="2 3" key="1">
    <citation type="journal article" date="2012" name="Antonie Van Leeuwenhoek">
        <title>Shewanella litorisediminis sp. nov., a gammaproteobacterium isolated from a tidal flat sediment.</title>
        <authorList>
            <person name="Lee M.H."/>
            <person name="Yoon J.H."/>
        </authorList>
    </citation>
    <scope>NUCLEOTIDE SEQUENCE [LARGE SCALE GENOMIC DNA]</scope>
    <source>
        <strain evidence="2 3">SMK1-12</strain>
    </source>
</reference>
<dbReference type="PANTHER" id="PTHR43792:SF1">
    <property type="entry name" value="N-ACETYLTRANSFERASE DOMAIN-CONTAINING PROTEIN"/>
    <property type="match status" value="1"/>
</dbReference>
<dbReference type="Gene3D" id="3.40.630.30">
    <property type="match status" value="1"/>
</dbReference>
<keyword evidence="3" id="KW-1185">Reference proteome</keyword>
<dbReference type="InterPro" id="IPR016181">
    <property type="entry name" value="Acyl_CoA_acyltransferase"/>
</dbReference>
<dbReference type="PANTHER" id="PTHR43792">
    <property type="entry name" value="GNAT FAMILY, PUTATIVE (AFU_ORTHOLOGUE AFUA_3G00765)-RELATED-RELATED"/>
    <property type="match status" value="1"/>
</dbReference>
<evidence type="ECO:0000259" key="1">
    <source>
        <dbReference type="Pfam" id="PF13302"/>
    </source>
</evidence>